<dbReference type="GO" id="GO:0006488">
    <property type="term" value="P:dolichol-linked oligosaccharide biosynthetic process"/>
    <property type="evidence" value="ECO:0007669"/>
    <property type="project" value="UniProtKB-UniRule"/>
</dbReference>
<sequence>MEVGNALQYLLIGYKISFIAGLLCLVIAKCFLPEFLQYGKTLSARAEERDGRLISLSGLVYLTMPKSSFSHFYYLSSALSIITLTTYPRSSLTWLILLHSLRRLYETKYVSKYAAHSRMNWSHYVVGLWFYASLHLILNAKLASNSIPVSLNPVATLIFLMASIEQYKNHHILSNLTKYSLPEKGMFTIVCCPHYLDEILIYVSLVVYNREFAWPLIWVALTLTTSALETQKYYNAKFKDTNRIPSYAIVPYVV</sequence>
<evidence type="ECO:0000256" key="3">
    <source>
        <dbReference type="ARBA" id="ARBA00022989"/>
    </source>
</evidence>
<dbReference type="GeneID" id="59237617"/>
<feature type="transmembrane region" description="Helical" evidence="5">
    <location>
        <begin position="81"/>
        <end position="101"/>
    </location>
</feature>
<dbReference type="EC" id="1.3.1.94" evidence="5"/>
<evidence type="ECO:0000313" key="7">
    <source>
        <dbReference type="EMBL" id="QLG73858.1"/>
    </source>
</evidence>
<dbReference type="InterPro" id="IPR039698">
    <property type="entry name" value="Dfg10/SRD5A3"/>
</dbReference>
<protein>
    <recommendedName>
        <fullName evidence="5">Polyprenal reductase</fullName>
        <ecNumber evidence="5">1.3.1.94</ecNumber>
    </recommendedName>
</protein>
<feature type="transmembrane region" description="Helical" evidence="5">
    <location>
        <begin position="146"/>
        <end position="164"/>
    </location>
</feature>
<dbReference type="OrthoDB" id="541710at2759"/>
<evidence type="ECO:0000313" key="8">
    <source>
        <dbReference type="Proteomes" id="UP000509704"/>
    </source>
</evidence>
<dbReference type="GO" id="GO:0102389">
    <property type="term" value="F:polyprenol reductase activity"/>
    <property type="evidence" value="ECO:0007669"/>
    <property type="project" value="UniProtKB-UniRule"/>
</dbReference>
<proteinExistence type="inferred from homology"/>
<gene>
    <name evidence="7" type="ORF">HG535_0F03690</name>
</gene>
<keyword evidence="4 5" id="KW-0472">Membrane</keyword>
<feature type="transmembrane region" description="Helical" evidence="5">
    <location>
        <begin position="12"/>
        <end position="32"/>
    </location>
</feature>
<feature type="transmembrane region" description="Helical" evidence="5">
    <location>
        <begin position="53"/>
        <end position="75"/>
    </location>
</feature>
<keyword evidence="5" id="KW-0560">Oxidoreductase</keyword>
<feature type="transmembrane region" description="Helical" evidence="5">
    <location>
        <begin position="121"/>
        <end position="140"/>
    </location>
</feature>
<dbReference type="Pfam" id="PF02544">
    <property type="entry name" value="Steroid_dh"/>
    <property type="match status" value="1"/>
</dbReference>
<dbReference type="AlphaFoldDB" id="A0A7H9B585"/>
<dbReference type="KEGG" id="zmk:HG535_0F03690"/>
<evidence type="ECO:0000259" key="6">
    <source>
        <dbReference type="Pfam" id="PF02544"/>
    </source>
</evidence>
<dbReference type="GO" id="GO:0005789">
    <property type="term" value="C:endoplasmic reticulum membrane"/>
    <property type="evidence" value="ECO:0007669"/>
    <property type="project" value="UniProtKB-SubCell"/>
</dbReference>
<keyword evidence="5" id="KW-0256">Endoplasmic reticulum</keyword>
<keyword evidence="8" id="KW-1185">Reference proteome</keyword>
<dbReference type="PANTHER" id="PTHR14624">
    <property type="entry name" value="DFG10 PROTEIN"/>
    <property type="match status" value="1"/>
</dbReference>
<dbReference type="PROSITE" id="PS50244">
    <property type="entry name" value="S5A_REDUCTASE"/>
    <property type="match status" value="1"/>
</dbReference>
<comment type="similarity">
    <text evidence="5">Belongs to the steroid 5-alpha reductase family. Polyprenal reductase subfamily.</text>
</comment>
<dbReference type="RefSeq" id="XP_037145584.1">
    <property type="nucleotide sequence ID" value="XM_037289689.1"/>
</dbReference>
<dbReference type="GO" id="GO:0003865">
    <property type="term" value="F:3-oxo-5-alpha-steroid 4-dehydrogenase activity"/>
    <property type="evidence" value="ECO:0007669"/>
    <property type="project" value="TreeGrafter"/>
</dbReference>
<dbReference type="InterPro" id="IPR001104">
    <property type="entry name" value="3-oxo-5_a-steroid_4-DH_C"/>
</dbReference>
<comment type="pathway">
    <text evidence="5">Protein modification; protein glycosylation.</text>
</comment>
<dbReference type="GO" id="GO:0160198">
    <property type="term" value="F:polyprenal reductase activity"/>
    <property type="evidence" value="ECO:0007669"/>
    <property type="project" value="UniProtKB-EC"/>
</dbReference>
<evidence type="ECO:0000256" key="4">
    <source>
        <dbReference type="ARBA" id="ARBA00023136"/>
    </source>
</evidence>
<accession>A0A7H9B585</accession>
<dbReference type="Proteomes" id="UP000509704">
    <property type="component" value="Chromosome 6"/>
</dbReference>
<evidence type="ECO:0000256" key="5">
    <source>
        <dbReference type="RuleBase" id="RU367081"/>
    </source>
</evidence>
<keyword evidence="3 5" id="KW-1133">Transmembrane helix</keyword>
<dbReference type="UniPathway" id="UPA00378"/>
<keyword evidence="5" id="KW-0521">NADP</keyword>
<dbReference type="GO" id="GO:0016095">
    <property type="term" value="P:polyprenol catabolic process"/>
    <property type="evidence" value="ECO:0007669"/>
    <property type="project" value="UniProtKB-UniRule"/>
</dbReference>
<feature type="domain" description="3-oxo-5-alpha-steroid 4-dehydrogenase C-terminal" evidence="6">
    <location>
        <begin position="154"/>
        <end position="253"/>
    </location>
</feature>
<comment type="subcellular location">
    <subcellularLocation>
        <location evidence="1">Endomembrane system</location>
        <topology evidence="1">Multi-pass membrane protein</topology>
    </subcellularLocation>
    <subcellularLocation>
        <location evidence="5">Endoplasmic reticulum membrane</location>
    </subcellularLocation>
</comment>
<comment type="catalytic activity">
    <reaction evidence="5">
        <text>a di-trans,poly-cis-dolichal + NADP(+) = a di-trans,poly-cis-polyprenal + NADPH + H(+)</text>
        <dbReference type="Rhea" id="RHEA:80727"/>
        <dbReference type="Rhea" id="RHEA-COMP:19536"/>
        <dbReference type="Rhea" id="RHEA-COMP:19537"/>
        <dbReference type="ChEBI" id="CHEBI:15378"/>
        <dbReference type="ChEBI" id="CHEBI:57783"/>
        <dbReference type="ChEBI" id="CHEBI:58349"/>
        <dbReference type="ChEBI" id="CHEBI:231623"/>
        <dbReference type="ChEBI" id="CHEBI:231637"/>
        <dbReference type="EC" id="1.3.1.94"/>
    </reaction>
    <physiologicalReaction direction="right-to-left" evidence="5">
        <dbReference type="Rhea" id="RHEA:80729"/>
    </physiologicalReaction>
</comment>
<dbReference type="EMBL" id="CP058609">
    <property type="protein sequence ID" value="QLG73858.1"/>
    <property type="molecule type" value="Genomic_DNA"/>
</dbReference>
<dbReference type="PANTHER" id="PTHR14624:SF0">
    <property type="entry name" value="POLYPRENOL REDUCTASE"/>
    <property type="match status" value="1"/>
</dbReference>
<keyword evidence="2 5" id="KW-0812">Transmembrane</keyword>
<reference evidence="7 8" key="1">
    <citation type="submission" date="2020-07" db="EMBL/GenBank/DDBJ databases">
        <title>The yeast mating-type switching endonuclease HO is a domesticated member of an unorthodox homing genetic element family.</title>
        <authorList>
            <person name="Coughlan A.Y."/>
            <person name="Lombardi L."/>
            <person name="Braun-Galleani S."/>
            <person name="Martos A.R."/>
            <person name="Galeote V."/>
            <person name="Bigey F."/>
            <person name="Dequin S."/>
            <person name="Byrne K.P."/>
            <person name="Wolfe K.H."/>
        </authorList>
    </citation>
    <scope>NUCLEOTIDE SEQUENCE [LARGE SCALE GENOMIC DNA]</scope>
    <source>
        <strain evidence="7 8">NRRL Y-6702</strain>
    </source>
</reference>
<name>A0A7H9B585_ZYGMR</name>
<evidence type="ECO:0000256" key="2">
    <source>
        <dbReference type="ARBA" id="ARBA00022692"/>
    </source>
</evidence>
<organism evidence="7 8">
    <name type="scientific">Zygotorulaspora mrakii</name>
    <name type="common">Zygosaccharomyces mrakii</name>
    <dbReference type="NCBI Taxonomy" id="42260"/>
    <lineage>
        <taxon>Eukaryota</taxon>
        <taxon>Fungi</taxon>
        <taxon>Dikarya</taxon>
        <taxon>Ascomycota</taxon>
        <taxon>Saccharomycotina</taxon>
        <taxon>Saccharomycetes</taxon>
        <taxon>Saccharomycetales</taxon>
        <taxon>Saccharomycetaceae</taxon>
        <taxon>Zygotorulaspora</taxon>
    </lineage>
</organism>
<comment type="function">
    <text evidence="5">Plays a key role in early steps of protein N-linked glycosylation by being involved in the conversion of polyprenol into dolichol. Acts as a polyprenal reductase that mediates the reduction of polyprenal into dolichal in a NADP-dependent mechanism. Dolichols are required for the synthesis of dolichol-linked monosaccharides and the oligosaccharide precursor used for N-glycosylation.</text>
</comment>
<evidence type="ECO:0000256" key="1">
    <source>
        <dbReference type="ARBA" id="ARBA00004127"/>
    </source>
</evidence>